<dbReference type="SUPFAM" id="SSF49447">
    <property type="entry name" value="Second domain of Mu2 adaptin subunit (ap50) of ap2 adaptor"/>
    <property type="match status" value="1"/>
</dbReference>
<dbReference type="CDD" id="cd14836">
    <property type="entry name" value="AP2_Mu_N"/>
    <property type="match status" value="1"/>
</dbReference>
<dbReference type="Gene3D" id="3.30.450.60">
    <property type="match status" value="1"/>
</dbReference>
<keyword evidence="7" id="KW-0472">Membrane</keyword>
<dbReference type="STRING" id="1043003.A0A074WWS3"/>
<dbReference type="PIRSF" id="PIRSF005992">
    <property type="entry name" value="Clathrin_mu"/>
    <property type="match status" value="1"/>
</dbReference>
<dbReference type="InterPro" id="IPR050431">
    <property type="entry name" value="Adaptor_comp_med_subunit"/>
</dbReference>
<dbReference type="GeneID" id="63913289"/>
<dbReference type="PRINTS" id="PR00314">
    <property type="entry name" value="CLATHRINADPT"/>
</dbReference>
<evidence type="ECO:0000256" key="8">
    <source>
        <dbReference type="ARBA" id="ARBA00023176"/>
    </source>
</evidence>
<dbReference type="FunFam" id="3.30.450.60:FF:000002">
    <property type="entry name" value="AP-2 complex subunit mu, putative"/>
    <property type="match status" value="1"/>
</dbReference>
<evidence type="ECO:0000256" key="4">
    <source>
        <dbReference type="ARBA" id="ARBA00022475"/>
    </source>
</evidence>
<evidence type="ECO:0000313" key="12">
    <source>
        <dbReference type="Proteomes" id="UP000030672"/>
    </source>
</evidence>
<name>A0A074WWS3_AURM1</name>
<accession>A0A074WWS3</accession>
<gene>
    <name evidence="11" type="ORF">M437DRAFT_38937</name>
</gene>
<feature type="domain" description="MHD" evidence="10">
    <location>
        <begin position="168"/>
        <end position="435"/>
    </location>
</feature>
<evidence type="ECO:0000256" key="1">
    <source>
        <dbReference type="ARBA" id="ARBA00004236"/>
    </source>
</evidence>
<dbReference type="InterPro" id="IPR018240">
    <property type="entry name" value="Clathrin_mu_CS"/>
</dbReference>
<keyword evidence="6 9" id="KW-0653">Protein transport</keyword>
<evidence type="ECO:0000256" key="7">
    <source>
        <dbReference type="ARBA" id="ARBA00023136"/>
    </source>
</evidence>
<evidence type="ECO:0000256" key="5">
    <source>
        <dbReference type="ARBA" id="ARBA00022583"/>
    </source>
</evidence>
<dbReference type="GO" id="GO:0030131">
    <property type="term" value="C:clathrin adaptor complex"/>
    <property type="evidence" value="ECO:0007669"/>
    <property type="project" value="UniProtKB-UniRule"/>
</dbReference>
<dbReference type="AlphaFoldDB" id="A0A074WWS3"/>
<dbReference type="InterPro" id="IPR028565">
    <property type="entry name" value="MHD"/>
</dbReference>
<proteinExistence type="inferred from homology"/>
<dbReference type="GO" id="GO:0006897">
    <property type="term" value="P:endocytosis"/>
    <property type="evidence" value="ECO:0007669"/>
    <property type="project" value="UniProtKB-KW"/>
</dbReference>
<dbReference type="GO" id="GO:0005905">
    <property type="term" value="C:clathrin-coated pit"/>
    <property type="evidence" value="ECO:0007669"/>
    <property type="project" value="UniProtKB-KW"/>
</dbReference>
<dbReference type="InterPro" id="IPR001392">
    <property type="entry name" value="Clathrin_mu"/>
</dbReference>
<keyword evidence="3 9" id="KW-0813">Transport</keyword>
<dbReference type="RefSeq" id="XP_040883854.1">
    <property type="nucleotide sequence ID" value="XM_041019916.1"/>
</dbReference>
<dbReference type="Gene3D" id="2.60.40.1170">
    <property type="entry name" value="Mu homology domain, subdomain B"/>
    <property type="match status" value="2"/>
</dbReference>
<evidence type="ECO:0000313" key="11">
    <source>
        <dbReference type="EMBL" id="KEQ66831.1"/>
    </source>
</evidence>
<dbReference type="InterPro" id="IPR043532">
    <property type="entry name" value="AP2_Mu_N"/>
</dbReference>
<evidence type="ECO:0000259" key="10">
    <source>
        <dbReference type="PROSITE" id="PS51072"/>
    </source>
</evidence>
<keyword evidence="8" id="KW-0168">Coated pit</keyword>
<dbReference type="InterPro" id="IPR043512">
    <property type="entry name" value="Mu2_C"/>
</dbReference>
<dbReference type="PANTHER" id="PTHR10529">
    <property type="entry name" value="AP COMPLEX SUBUNIT MU"/>
    <property type="match status" value="1"/>
</dbReference>
<dbReference type="EMBL" id="KL584825">
    <property type="protein sequence ID" value="KEQ66831.1"/>
    <property type="molecule type" value="Genomic_DNA"/>
</dbReference>
<evidence type="ECO:0000256" key="2">
    <source>
        <dbReference type="ARBA" id="ARBA00004277"/>
    </source>
</evidence>
<keyword evidence="12" id="KW-1185">Reference proteome</keyword>
<dbReference type="PROSITE" id="PS51072">
    <property type="entry name" value="MHD"/>
    <property type="match status" value="1"/>
</dbReference>
<comment type="subcellular location">
    <subcellularLocation>
        <location evidence="1">Cell membrane</location>
    </subcellularLocation>
    <subcellularLocation>
        <location evidence="2">Membrane</location>
        <location evidence="2">Coated pit</location>
        <topology evidence="2">Peripheral membrane protein</topology>
        <orientation evidence="2">Cytoplasmic side</orientation>
    </subcellularLocation>
</comment>
<dbReference type="SUPFAM" id="SSF64356">
    <property type="entry name" value="SNARE-like"/>
    <property type="match status" value="1"/>
</dbReference>
<sequence>MISGILIFNQKGENLIFRAFRNDCRPRLADVFRIQVISNPLVRSPILTLGSTTFSHVKHENIFIVAVTKGNANAALVFEFLYRLIQLGRSYFAKFDEEAVKNNFVLIYELLDEILDFGYPQNTDTDTLKMYITTEGVKSERNLEDSSKITMQATGAMSWRRDNIKYRKNEAFVDVIEDVNLLMSANGTVLRADVNGQIEMRAYLSGTPECKFGLNDRLTLGEEALASPSGNMAGTKATKAAAGSVTLEDCQFHQCVRLGKFDTDRTISFIPPDGSFELMRYRATENINLPFKVHAIVNEIGKTKVEYSIAIKANYGTKLFATNVVIRIPTPLNTASITERTSQGKAKYEPEHNNIVWKIARFTGGSEYVLSAEAQLTSMTNQKAWSRPPLSLNFSLLMFTSSGLLVRYLKVFEKSQYSSVKWVRYMTRAGSYEIR</sequence>
<evidence type="ECO:0000256" key="9">
    <source>
        <dbReference type="PIRNR" id="PIRNR005992"/>
    </source>
</evidence>
<dbReference type="PROSITE" id="PS00991">
    <property type="entry name" value="CLAT_ADAPTOR_M_2"/>
    <property type="match status" value="1"/>
</dbReference>
<comment type="similarity">
    <text evidence="9">Belongs to the adaptor complexes medium subunit family.</text>
</comment>
<dbReference type="GO" id="GO:0006886">
    <property type="term" value="P:intracellular protein transport"/>
    <property type="evidence" value="ECO:0007669"/>
    <property type="project" value="UniProtKB-UniRule"/>
</dbReference>
<dbReference type="CDD" id="cd09251">
    <property type="entry name" value="AP-2_Mu2_Cterm"/>
    <property type="match status" value="1"/>
</dbReference>
<dbReference type="GO" id="GO:0005886">
    <property type="term" value="C:plasma membrane"/>
    <property type="evidence" value="ECO:0007669"/>
    <property type="project" value="UniProtKB-SubCell"/>
</dbReference>
<evidence type="ECO:0000256" key="3">
    <source>
        <dbReference type="ARBA" id="ARBA00022448"/>
    </source>
</evidence>
<protein>
    <submittedName>
        <fullName evidence="11">Clathrin adaptor, mu subunit</fullName>
    </submittedName>
</protein>
<dbReference type="InterPro" id="IPR011012">
    <property type="entry name" value="Longin-like_dom_sf"/>
</dbReference>
<organism evidence="11 12">
    <name type="scientific">Aureobasidium melanogenum (strain CBS 110374)</name>
    <name type="common">Aureobasidium pullulans var. melanogenum</name>
    <dbReference type="NCBI Taxonomy" id="1043003"/>
    <lineage>
        <taxon>Eukaryota</taxon>
        <taxon>Fungi</taxon>
        <taxon>Dikarya</taxon>
        <taxon>Ascomycota</taxon>
        <taxon>Pezizomycotina</taxon>
        <taxon>Dothideomycetes</taxon>
        <taxon>Dothideomycetidae</taxon>
        <taxon>Dothideales</taxon>
        <taxon>Saccotheciaceae</taxon>
        <taxon>Aureobasidium</taxon>
    </lineage>
</organism>
<reference evidence="11 12" key="1">
    <citation type="journal article" date="2014" name="BMC Genomics">
        <title>Genome sequencing of four Aureobasidium pullulans varieties: biotechnological potential, stress tolerance, and description of new species.</title>
        <authorList>
            <person name="Gostin Ar C."/>
            <person name="Ohm R.A."/>
            <person name="Kogej T."/>
            <person name="Sonjak S."/>
            <person name="Turk M."/>
            <person name="Zajc J."/>
            <person name="Zalar P."/>
            <person name="Grube M."/>
            <person name="Sun H."/>
            <person name="Han J."/>
            <person name="Sharma A."/>
            <person name="Chiniquy J."/>
            <person name="Ngan C.Y."/>
            <person name="Lipzen A."/>
            <person name="Barry K."/>
            <person name="Grigoriev I.V."/>
            <person name="Gunde-Cimerman N."/>
        </authorList>
    </citation>
    <scope>NUCLEOTIDE SEQUENCE [LARGE SCALE GENOMIC DNA]</scope>
    <source>
        <strain evidence="11 12">CBS 110374</strain>
    </source>
</reference>
<dbReference type="InterPro" id="IPR036168">
    <property type="entry name" value="AP2_Mu_C_sf"/>
</dbReference>
<evidence type="ECO:0000256" key="6">
    <source>
        <dbReference type="ARBA" id="ARBA00022927"/>
    </source>
</evidence>
<dbReference type="HOGENOM" id="CLU_026996_5_2_1"/>
<keyword evidence="5" id="KW-0254">Endocytosis</keyword>
<dbReference type="Proteomes" id="UP000030672">
    <property type="component" value="Unassembled WGS sequence"/>
</dbReference>
<dbReference type="Pfam" id="PF00928">
    <property type="entry name" value="Adap_comp_sub"/>
    <property type="match status" value="1"/>
</dbReference>
<keyword evidence="4" id="KW-1003">Cell membrane</keyword>